<organism evidence="1 2">
    <name type="scientific">Streptomyces filamentosus</name>
    <name type="common">Streptomyces roseosporus</name>
    <dbReference type="NCBI Taxonomy" id="67294"/>
    <lineage>
        <taxon>Bacteria</taxon>
        <taxon>Bacillati</taxon>
        <taxon>Actinomycetota</taxon>
        <taxon>Actinomycetes</taxon>
        <taxon>Kitasatosporales</taxon>
        <taxon>Streptomycetaceae</taxon>
        <taxon>Streptomyces</taxon>
    </lineage>
</organism>
<comment type="caution">
    <text evidence="1">The sequence shown here is derived from an EMBL/GenBank/DDBJ whole genome shotgun (WGS) entry which is preliminary data.</text>
</comment>
<gene>
    <name evidence="1" type="ORF">GCM10017667_55100</name>
</gene>
<dbReference type="Proteomes" id="UP000632849">
    <property type="component" value="Unassembled WGS sequence"/>
</dbReference>
<keyword evidence="2" id="KW-1185">Reference proteome</keyword>
<sequence>MTASVHDATTHALVSIPAAHRGRATVTAVPEEGVLITFAPRYLTSEERAAVDQHELGSKARRRAEHKLITTLAREARAVRGACEGALRAAGYDVAHEGPADDVLGLLEGFVLRSMRAVPVAYGQAFSSAGRAWQSGVEHGWDHAAFVRAYGTEHDRRHPAVPSYHRDQHEAYEHGWREGRKRFNRGCYTDNTPRS</sequence>
<accession>A0A919BTC3</accession>
<proteinExistence type="predicted"/>
<dbReference type="RefSeq" id="WP_190043373.1">
    <property type="nucleotide sequence ID" value="NZ_BNBE01000002.1"/>
</dbReference>
<protein>
    <submittedName>
        <fullName evidence="1">Uncharacterized protein</fullName>
    </submittedName>
</protein>
<dbReference type="EMBL" id="BNBE01000002">
    <property type="protein sequence ID" value="GHG13951.1"/>
    <property type="molecule type" value="Genomic_DNA"/>
</dbReference>
<evidence type="ECO:0000313" key="2">
    <source>
        <dbReference type="Proteomes" id="UP000632849"/>
    </source>
</evidence>
<dbReference type="AlphaFoldDB" id="A0A919BTC3"/>
<reference evidence="1" key="1">
    <citation type="journal article" date="2014" name="Int. J. Syst. Evol. Microbiol.">
        <title>Complete genome sequence of Corynebacterium casei LMG S-19264T (=DSM 44701T), isolated from a smear-ripened cheese.</title>
        <authorList>
            <consortium name="US DOE Joint Genome Institute (JGI-PGF)"/>
            <person name="Walter F."/>
            <person name="Albersmeier A."/>
            <person name="Kalinowski J."/>
            <person name="Ruckert C."/>
        </authorList>
    </citation>
    <scope>NUCLEOTIDE SEQUENCE</scope>
    <source>
        <strain evidence="1">JCM 4122</strain>
    </source>
</reference>
<reference evidence="1" key="2">
    <citation type="submission" date="2020-09" db="EMBL/GenBank/DDBJ databases">
        <authorList>
            <person name="Sun Q."/>
            <person name="Ohkuma M."/>
        </authorList>
    </citation>
    <scope>NUCLEOTIDE SEQUENCE</scope>
    <source>
        <strain evidence="1">JCM 4122</strain>
    </source>
</reference>
<name>A0A919BTC3_STRFL</name>
<evidence type="ECO:0000313" key="1">
    <source>
        <dbReference type="EMBL" id="GHG13951.1"/>
    </source>
</evidence>